<sequence>MCGITACLRADGSLDPLLTGLKRLEYRGYDSAGIALQNGHGIGLVKCAGEVELLCEQVDEKRLRGTVGIGHTRWSTHGPPTDCNAHPHTDERGTVAVVHNGIIDNYAALKDGLQRRGHHFASDTDTEVVPHLIEEELDGGASNVEAFRAAIATLDGTYAIAAIFDEEQAIYATRMGSPLVLGEGDDEWFLASDVPAFVEYTDRVRYLHDGDFVRITAGGVELTDADGYAVERPLETVDWDPETAGKSGYDHYMHKEIHEQPEALRRTTQGRVNALAGSVDFEEFEPGRFADVTQLHLVGMGTSYHAAMYAASLFATRGVPAYAFMAGEYSLSQPPVTESTLVVAVSQSGETADTLDAVRRARSAGARTLAVTNVVASSITRECDDSLLIRAGPEIGVAATKTFSSQVTALLLLCERITADITGTASAESRELLESVARLPGDVQAVLDTSTAADVAEAYAGSEAYFFIGRGVAHPVALEGALKFKEISYEHAEGFAASELKHGPLALVTERTPVFAVFTGRDDEMTLNNVKEVQARGAPVVAVTSHTDGDVVDVADAVLAIPPTHPDLAGVPANVQLQLVAYHAANRLGRPIDKPRNLAKCVTVE</sequence>
<keyword evidence="5 11" id="KW-0963">Cytoplasm</keyword>
<feature type="domain" description="SIS" evidence="13">
    <location>
        <begin position="455"/>
        <end position="595"/>
    </location>
</feature>
<proteinExistence type="inferred from homology"/>
<evidence type="ECO:0000259" key="12">
    <source>
        <dbReference type="PROSITE" id="PS51278"/>
    </source>
</evidence>
<dbReference type="PROSITE" id="PS51278">
    <property type="entry name" value="GATASE_TYPE_2"/>
    <property type="match status" value="1"/>
</dbReference>
<dbReference type="FunFam" id="3.40.50.10490:FF:000001">
    <property type="entry name" value="Glutamine--fructose-6-phosphate aminotransferase [isomerizing]"/>
    <property type="match status" value="1"/>
</dbReference>
<keyword evidence="8" id="KW-0677">Repeat</keyword>
<protein>
    <recommendedName>
        <fullName evidence="4 11">Glutamine--fructose-6-phosphate aminotransferase [isomerizing]</fullName>
        <ecNumber evidence="3 11">2.6.1.16</ecNumber>
    </recommendedName>
    <alternativeName>
        <fullName evidence="11">D-fructose-6-phosphate amidotransferase</fullName>
    </alternativeName>
    <alternativeName>
        <fullName evidence="11">GFAT</fullName>
    </alternativeName>
    <alternativeName>
        <fullName evidence="11">Glucosamine-6-phosphate synthase</fullName>
    </alternativeName>
    <alternativeName>
        <fullName evidence="11">Hexosephosphate aminotransferase</fullName>
    </alternativeName>
    <alternativeName>
        <fullName evidence="11">L-glutamine--D-fructose-6-phosphate amidotransferase</fullName>
    </alternativeName>
</protein>
<evidence type="ECO:0000256" key="1">
    <source>
        <dbReference type="ARBA" id="ARBA00001031"/>
    </source>
</evidence>
<dbReference type="PROSITE" id="PS51464">
    <property type="entry name" value="SIS"/>
    <property type="match status" value="2"/>
</dbReference>
<evidence type="ECO:0000256" key="10">
    <source>
        <dbReference type="ARBA" id="ARBA00055466"/>
    </source>
</evidence>
<keyword evidence="15" id="KW-1185">Reference proteome</keyword>
<dbReference type="Proteomes" id="UP000199126">
    <property type="component" value="Unassembled WGS sequence"/>
</dbReference>
<feature type="initiator methionine" description="Removed" evidence="11">
    <location>
        <position position="1"/>
    </location>
</feature>
<evidence type="ECO:0000256" key="9">
    <source>
        <dbReference type="ARBA" id="ARBA00022962"/>
    </source>
</evidence>
<dbReference type="CDD" id="cd05008">
    <property type="entry name" value="SIS_GlmS_GlmD_1"/>
    <property type="match status" value="1"/>
</dbReference>
<evidence type="ECO:0000259" key="13">
    <source>
        <dbReference type="PROSITE" id="PS51464"/>
    </source>
</evidence>
<dbReference type="EC" id="2.6.1.16" evidence="3 11"/>
<dbReference type="SUPFAM" id="SSF53697">
    <property type="entry name" value="SIS domain"/>
    <property type="match status" value="1"/>
</dbReference>
<dbReference type="CDD" id="cd05009">
    <property type="entry name" value="SIS_GlmS_GlmD_2"/>
    <property type="match status" value="1"/>
</dbReference>
<dbReference type="OrthoDB" id="372195at2157"/>
<dbReference type="FunFam" id="3.60.20.10:FF:000006">
    <property type="entry name" value="Glutamine--fructose-6-phosphate aminotransferase [isomerizing]"/>
    <property type="match status" value="1"/>
</dbReference>
<keyword evidence="6 11" id="KW-0032">Aminotransferase</keyword>
<evidence type="ECO:0000256" key="6">
    <source>
        <dbReference type="ARBA" id="ARBA00022576"/>
    </source>
</evidence>
<dbReference type="PANTHER" id="PTHR10937:SF0">
    <property type="entry name" value="GLUTAMINE--FRUCTOSE-6-PHOSPHATE TRANSAMINASE (ISOMERIZING)"/>
    <property type="match status" value="1"/>
</dbReference>
<dbReference type="InterPro" id="IPR029055">
    <property type="entry name" value="Ntn_hydrolases_N"/>
</dbReference>
<gene>
    <name evidence="11" type="primary">glmS</name>
    <name evidence="14" type="ORF">SAMN04487948_101192</name>
</gene>
<dbReference type="Gene3D" id="3.60.20.10">
    <property type="entry name" value="Glutamine Phosphoribosylpyrophosphate, subunit 1, domain 1"/>
    <property type="match status" value="1"/>
</dbReference>
<comment type="subcellular location">
    <subcellularLocation>
        <location evidence="2 11">Cytoplasm</location>
    </subcellularLocation>
</comment>
<dbReference type="SUPFAM" id="SSF56235">
    <property type="entry name" value="N-terminal nucleophile aminohydrolases (Ntn hydrolases)"/>
    <property type="match status" value="1"/>
</dbReference>
<evidence type="ECO:0000313" key="15">
    <source>
        <dbReference type="Proteomes" id="UP000199126"/>
    </source>
</evidence>
<dbReference type="GO" id="GO:0006002">
    <property type="term" value="P:fructose 6-phosphate metabolic process"/>
    <property type="evidence" value="ECO:0007669"/>
    <property type="project" value="TreeGrafter"/>
</dbReference>
<evidence type="ECO:0000256" key="7">
    <source>
        <dbReference type="ARBA" id="ARBA00022679"/>
    </source>
</evidence>
<evidence type="ECO:0000256" key="5">
    <source>
        <dbReference type="ARBA" id="ARBA00022490"/>
    </source>
</evidence>
<dbReference type="EMBL" id="FODV01000001">
    <property type="protein sequence ID" value="SEO22493.1"/>
    <property type="molecule type" value="Genomic_DNA"/>
</dbReference>
<organism evidence="14 15">
    <name type="scientific">Halogranum amylolyticum</name>
    <dbReference type="NCBI Taxonomy" id="660520"/>
    <lineage>
        <taxon>Archaea</taxon>
        <taxon>Methanobacteriati</taxon>
        <taxon>Methanobacteriota</taxon>
        <taxon>Stenosarchaea group</taxon>
        <taxon>Halobacteria</taxon>
        <taxon>Halobacteriales</taxon>
        <taxon>Haloferacaceae</taxon>
    </lineage>
</organism>
<dbReference type="Gene3D" id="3.40.50.10490">
    <property type="entry name" value="Glucose-6-phosphate isomerase like protein, domain 1"/>
    <property type="match status" value="2"/>
</dbReference>
<feature type="domain" description="Glutamine amidotransferase type-2" evidence="12">
    <location>
        <begin position="2"/>
        <end position="218"/>
    </location>
</feature>
<evidence type="ECO:0000313" key="14">
    <source>
        <dbReference type="EMBL" id="SEO22493.1"/>
    </source>
</evidence>
<dbReference type="HAMAP" id="MF_00164">
    <property type="entry name" value="GlmS"/>
    <property type="match status" value="1"/>
</dbReference>
<dbReference type="InterPro" id="IPR046348">
    <property type="entry name" value="SIS_dom_sf"/>
</dbReference>
<dbReference type="InterPro" id="IPR035490">
    <property type="entry name" value="GlmS/FrlB_SIS"/>
</dbReference>
<dbReference type="PANTHER" id="PTHR10937">
    <property type="entry name" value="GLUCOSAMINE--FRUCTOSE-6-PHOSPHATE AMINOTRANSFERASE, ISOMERIZING"/>
    <property type="match status" value="1"/>
</dbReference>
<comment type="function">
    <text evidence="10 11">Catalyzes the first step in hexosamine metabolism, converting fructose-6P into glucosamine-6P using glutamine as a nitrogen source.</text>
</comment>
<dbReference type="NCBIfam" id="NF001484">
    <property type="entry name" value="PRK00331.1"/>
    <property type="match status" value="1"/>
</dbReference>
<dbReference type="InterPro" id="IPR005855">
    <property type="entry name" value="GFAT"/>
</dbReference>
<accession>A0A1H8MZ06</accession>
<dbReference type="GO" id="GO:0005975">
    <property type="term" value="P:carbohydrate metabolic process"/>
    <property type="evidence" value="ECO:0007669"/>
    <property type="project" value="UniProtKB-UniRule"/>
</dbReference>
<comment type="subunit">
    <text evidence="11">Homodimer.</text>
</comment>
<dbReference type="Pfam" id="PF13522">
    <property type="entry name" value="GATase_6"/>
    <property type="match status" value="1"/>
</dbReference>
<dbReference type="GO" id="GO:0004360">
    <property type="term" value="F:glutamine-fructose-6-phosphate transaminase (isomerizing) activity"/>
    <property type="evidence" value="ECO:0007669"/>
    <property type="project" value="UniProtKB-UniRule"/>
</dbReference>
<dbReference type="NCBIfam" id="TIGR01135">
    <property type="entry name" value="glmS"/>
    <property type="match status" value="1"/>
</dbReference>
<dbReference type="CDD" id="cd00714">
    <property type="entry name" value="GFAT"/>
    <property type="match status" value="1"/>
</dbReference>
<comment type="catalytic activity">
    <reaction evidence="1 11">
        <text>D-fructose 6-phosphate + L-glutamine = D-glucosamine 6-phosphate + L-glutamate</text>
        <dbReference type="Rhea" id="RHEA:13237"/>
        <dbReference type="ChEBI" id="CHEBI:29985"/>
        <dbReference type="ChEBI" id="CHEBI:58359"/>
        <dbReference type="ChEBI" id="CHEBI:58725"/>
        <dbReference type="ChEBI" id="CHEBI:61527"/>
        <dbReference type="EC" id="2.6.1.16"/>
    </reaction>
</comment>
<name>A0A1H8MZ06_9EURY</name>
<feature type="active site" description="Nucleophile; for GATase activity" evidence="11">
    <location>
        <position position="2"/>
    </location>
</feature>
<evidence type="ECO:0000256" key="3">
    <source>
        <dbReference type="ARBA" id="ARBA00012916"/>
    </source>
</evidence>
<dbReference type="InterPro" id="IPR001347">
    <property type="entry name" value="SIS_dom"/>
</dbReference>
<dbReference type="Pfam" id="PF01380">
    <property type="entry name" value="SIS"/>
    <property type="match status" value="2"/>
</dbReference>
<dbReference type="GO" id="GO:0097367">
    <property type="term" value="F:carbohydrate derivative binding"/>
    <property type="evidence" value="ECO:0007669"/>
    <property type="project" value="InterPro"/>
</dbReference>
<keyword evidence="7 11" id="KW-0808">Transferase</keyword>
<reference evidence="15" key="1">
    <citation type="submission" date="2016-10" db="EMBL/GenBank/DDBJ databases">
        <authorList>
            <person name="Varghese N."/>
            <person name="Submissions S."/>
        </authorList>
    </citation>
    <scope>NUCLEOTIDE SEQUENCE [LARGE SCALE GENOMIC DNA]</scope>
    <source>
        <strain evidence="15">CGMCC 1.10121</strain>
    </source>
</reference>
<dbReference type="InterPro" id="IPR047084">
    <property type="entry name" value="GFAT_N"/>
</dbReference>
<dbReference type="GO" id="GO:0005737">
    <property type="term" value="C:cytoplasm"/>
    <property type="evidence" value="ECO:0007669"/>
    <property type="project" value="UniProtKB-SubCell"/>
</dbReference>
<evidence type="ECO:0000256" key="2">
    <source>
        <dbReference type="ARBA" id="ARBA00004496"/>
    </source>
</evidence>
<dbReference type="AlphaFoldDB" id="A0A1H8MZ06"/>
<evidence type="ECO:0000256" key="4">
    <source>
        <dbReference type="ARBA" id="ARBA00016090"/>
    </source>
</evidence>
<dbReference type="GO" id="GO:0006487">
    <property type="term" value="P:protein N-linked glycosylation"/>
    <property type="evidence" value="ECO:0007669"/>
    <property type="project" value="TreeGrafter"/>
</dbReference>
<dbReference type="InterPro" id="IPR017932">
    <property type="entry name" value="GATase_2_dom"/>
</dbReference>
<dbReference type="InterPro" id="IPR035466">
    <property type="entry name" value="GlmS/AgaS_SIS"/>
</dbReference>
<keyword evidence="9" id="KW-0315">Glutamine amidotransferase</keyword>
<dbReference type="RefSeq" id="WP_089820587.1">
    <property type="nucleotide sequence ID" value="NZ_FODV01000001.1"/>
</dbReference>
<feature type="domain" description="SIS" evidence="13">
    <location>
        <begin position="285"/>
        <end position="424"/>
    </location>
</feature>
<evidence type="ECO:0000256" key="11">
    <source>
        <dbReference type="HAMAP-Rule" id="MF_00164"/>
    </source>
</evidence>
<dbReference type="GO" id="GO:0006047">
    <property type="term" value="P:UDP-N-acetylglucosamine metabolic process"/>
    <property type="evidence" value="ECO:0007669"/>
    <property type="project" value="TreeGrafter"/>
</dbReference>
<evidence type="ECO:0000256" key="8">
    <source>
        <dbReference type="ARBA" id="ARBA00022737"/>
    </source>
</evidence>
<feature type="active site" description="For Fru-6P isomerization activity" evidence="11">
    <location>
        <position position="600"/>
    </location>
</feature>